<keyword evidence="3 5" id="KW-1133">Transmembrane helix</keyword>
<dbReference type="InterPro" id="IPR036927">
    <property type="entry name" value="Cyt_c_oxase-like_su1_sf"/>
</dbReference>
<evidence type="ECO:0000256" key="1">
    <source>
        <dbReference type="ARBA" id="ARBA00004141"/>
    </source>
</evidence>
<feature type="transmembrane region" description="Helical" evidence="5">
    <location>
        <begin position="365"/>
        <end position="386"/>
    </location>
</feature>
<comment type="subcellular location">
    <subcellularLocation>
        <location evidence="1">Membrane</location>
        <topology evidence="1">Multi-pass membrane protein</topology>
    </subcellularLocation>
</comment>
<feature type="transmembrane region" description="Helical" evidence="5">
    <location>
        <begin position="129"/>
        <end position="152"/>
    </location>
</feature>
<feature type="transmembrane region" description="Helical" evidence="5">
    <location>
        <begin position="445"/>
        <end position="464"/>
    </location>
</feature>
<dbReference type="GO" id="GO:0009060">
    <property type="term" value="P:aerobic respiration"/>
    <property type="evidence" value="ECO:0007669"/>
    <property type="project" value="InterPro"/>
</dbReference>
<feature type="transmembrane region" description="Helical" evidence="5">
    <location>
        <begin position="406"/>
        <end position="424"/>
    </location>
</feature>
<feature type="transmembrane region" description="Helical" evidence="5">
    <location>
        <begin position="39"/>
        <end position="57"/>
    </location>
</feature>
<evidence type="ECO:0000256" key="2">
    <source>
        <dbReference type="ARBA" id="ARBA00022692"/>
    </source>
</evidence>
<evidence type="ECO:0000256" key="4">
    <source>
        <dbReference type="ARBA" id="ARBA00023136"/>
    </source>
</evidence>
<keyword evidence="4 5" id="KW-0472">Membrane</keyword>
<reference evidence="7" key="1">
    <citation type="submission" date="2018-05" db="EMBL/GenBank/DDBJ databases">
        <authorList>
            <person name="Lanie J.A."/>
            <person name="Ng W.-L."/>
            <person name="Kazmierczak K.M."/>
            <person name="Andrzejewski T.M."/>
            <person name="Davidsen T.M."/>
            <person name="Wayne K.J."/>
            <person name="Tettelin H."/>
            <person name="Glass J.I."/>
            <person name="Rusch D."/>
            <person name="Podicherti R."/>
            <person name="Tsui H.-C.T."/>
            <person name="Winkler M.E."/>
        </authorList>
    </citation>
    <scope>NUCLEOTIDE SEQUENCE</scope>
</reference>
<dbReference type="EMBL" id="UINC01011776">
    <property type="protein sequence ID" value="SVA51754.1"/>
    <property type="molecule type" value="Genomic_DNA"/>
</dbReference>
<proteinExistence type="predicted"/>
<dbReference type="PROSITE" id="PS00077">
    <property type="entry name" value="COX1_CUB"/>
    <property type="match status" value="1"/>
</dbReference>
<dbReference type="GO" id="GO:0022904">
    <property type="term" value="P:respiratory electron transport chain"/>
    <property type="evidence" value="ECO:0007669"/>
    <property type="project" value="TreeGrafter"/>
</dbReference>
<feature type="transmembrane region" description="Helical" evidence="5">
    <location>
        <begin position="172"/>
        <end position="193"/>
    </location>
</feature>
<accession>A0A381WGY7</accession>
<dbReference type="PANTHER" id="PTHR10422">
    <property type="entry name" value="CYTOCHROME C OXIDASE SUBUNIT 1"/>
    <property type="match status" value="1"/>
</dbReference>
<feature type="transmembrane region" description="Helical" evidence="5">
    <location>
        <begin position="258"/>
        <end position="283"/>
    </location>
</feature>
<dbReference type="PRINTS" id="PR01165">
    <property type="entry name" value="CYCOXIDASEI"/>
</dbReference>
<evidence type="ECO:0000256" key="3">
    <source>
        <dbReference type="ARBA" id="ARBA00022989"/>
    </source>
</evidence>
<keyword evidence="2 5" id="KW-0812">Transmembrane</keyword>
<dbReference type="PROSITE" id="PS50855">
    <property type="entry name" value="COX1"/>
    <property type="match status" value="1"/>
</dbReference>
<evidence type="ECO:0000259" key="6">
    <source>
        <dbReference type="PROSITE" id="PS50855"/>
    </source>
</evidence>
<feature type="transmembrane region" description="Helical" evidence="5">
    <location>
        <begin position="328"/>
        <end position="353"/>
    </location>
</feature>
<dbReference type="InterPro" id="IPR023615">
    <property type="entry name" value="Cyt_c_Oxase_su1_BS"/>
</dbReference>
<dbReference type="InterPro" id="IPR000883">
    <property type="entry name" value="Cyt_C_Oxase_1"/>
</dbReference>
<dbReference type="PANTHER" id="PTHR10422:SF18">
    <property type="entry name" value="CYTOCHROME C OXIDASE SUBUNIT 1"/>
    <property type="match status" value="1"/>
</dbReference>
<dbReference type="Gene3D" id="1.20.210.10">
    <property type="entry name" value="Cytochrome c oxidase-like, subunit I domain"/>
    <property type="match status" value="1"/>
</dbReference>
<feature type="transmembrane region" description="Helical" evidence="5">
    <location>
        <begin position="295"/>
        <end position="316"/>
    </location>
</feature>
<dbReference type="GO" id="GO:0020037">
    <property type="term" value="F:heme binding"/>
    <property type="evidence" value="ECO:0007669"/>
    <property type="project" value="InterPro"/>
</dbReference>
<feature type="transmembrane region" description="Helical" evidence="5">
    <location>
        <begin position="89"/>
        <end position="108"/>
    </location>
</feature>
<gene>
    <name evidence="7" type="ORF">METZ01_LOCUS104608</name>
</gene>
<dbReference type="SUPFAM" id="SSF81442">
    <property type="entry name" value="Cytochrome c oxidase subunit I-like"/>
    <property type="match status" value="1"/>
</dbReference>
<dbReference type="InterPro" id="IPR023616">
    <property type="entry name" value="Cyt_c_oxase-like_su1_dom"/>
</dbReference>
<feature type="domain" description="Cytochrome oxidase subunit I profile" evidence="6">
    <location>
        <begin position="22"/>
        <end position="546"/>
    </location>
</feature>
<dbReference type="AlphaFoldDB" id="A0A381WGY7"/>
<name>A0A381WGY7_9ZZZZ</name>
<evidence type="ECO:0000256" key="5">
    <source>
        <dbReference type="SAM" id="Phobius"/>
    </source>
</evidence>
<dbReference type="GO" id="GO:0016020">
    <property type="term" value="C:membrane"/>
    <property type="evidence" value="ECO:0007669"/>
    <property type="project" value="UniProtKB-SubCell"/>
</dbReference>
<sequence length="571" mass="64260">MSQEAAAVETDTHAEQHEELSFLHKYILPTDHKIIGMQYIFTGMIMAIIGGYFAYAFRMQLAFPGEMVPLYGLVGPGEYNMLVTNHGTIMIFWVAMPVLIAGFGNFIIPLMIGCDDMVFPRLNRLSYQIFFVSALVLILSFFVKGGGFGGAWTAYPPLSSVAEYSLTDWGASLWLLAVALEFVSFLLGGINFITTTMNARAPGMKMLDIPIAVWFIVIAVILFMASVGPLIAGAIMLFMDQRLGTTFFLPSGGGDPLLWQHLFWFFGHPEVYVVLLPTLGIVADIITVFSRKKLFGYRTVLYTAFATGGLSFVVWAHHQFIAGIDPRMANVFVVTTVLISIPLAEMMFSYIATLYGGSIEFTTPMLWALSFLAAFLIGGVTGIYLGASAIDVYFHDSYFVLAHFHYTFFPITIIGMFAAITYWFPKMFGRMMNETLGKIHFWGTFIPFNCIFLPLFFLGLAGQHRRIYNYNHFPDLATQELQNIRIFATVSMVVMLFFQLIFIYNFFVSMFKGEKAPNNPWKANTLEWSVPSPPPHGNFKTLPTVYRGAYEYSVPGREMDYWPQNVPPEES</sequence>
<dbReference type="GO" id="GO:0015990">
    <property type="term" value="P:electron transport coupled proton transport"/>
    <property type="evidence" value="ECO:0007669"/>
    <property type="project" value="TreeGrafter"/>
</dbReference>
<dbReference type="Pfam" id="PF00115">
    <property type="entry name" value="COX1"/>
    <property type="match status" value="1"/>
</dbReference>
<evidence type="ECO:0000313" key="7">
    <source>
        <dbReference type="EMBL" id="SVA51754.1"/>
    </source>
</evidence>
<organism evidence="7">
    <name type="scientific">marine metagenome</name>
    <dbReference type="NCBI Taxonomy" id="408172"/>
    <lineage>
        <taxon>unclassified sequences</taxon>
        <taxon>metagenomes</taxon>
        <taxon>ecological metagenomes</taxon>
    </lineage>
</organism>
<feature type="transmembrane region" description="Helical" evidence="5">
    <location>
        <begin position="213"/>
        <end position="238"/>
    </location>
</feature>
<protein>
    <recommendedName>
        <fullName evidence="6">Cytochrome oxidase subunit I profile domain-containing protein</fullName>
    </recommendedName>
</protein>
<feature type="transmembrane region" description="Helical" evidence="5">
    <location>
        <begin position="484"/>
        <end position="507"/>
    </location>
</feature>
<dbReference type="GO" id="GO:0004129">
    <property type="term" value="F:cytochrome-c oxidase activity"/>
    <property type="evidence" value="ECO:0007669"/>
    <property type="project" value="InterPro"/>
</dbReference>